<feature type="compositionally biased region" description="Basic and acidic residues" evidence="2">
    <location>
        <begin position="164"/>
        <end position="178"/>
    </location>
</feature>
<accession>A0A8W8NJ29</accession>
<dbReference type="PROSITE" id="PS00028">
    <property type="entry name" value="ZINC_FINGER_C2H2_1"/>
    <property type="match status" value="2"/>
</dbReference>
<protein>
    <recommendedName>
        <fullName evidence="3">C2H2-type domain-containing protein</fullName>
    </recommendedName>
</protein>
<dbReference type="SUPFAM" id="SSF53098">
    <property type="entry name" value="Ribonuclease H-like"/>
    <property type="match status" value="1"/>
</dbReference>
<evidence type="ECO:0000256" key="2">
    <source>
        <dbReference type="SAM" id="MobiDB-lite"/>
    </source>
</evidence>
<name>A0A8W8NJ29_MAGGI</name>
<evidence type="ECO:0000313" key="4">
    <source>
        <dbReference type="EnsemblMetazoa" id="G7226.1:cds"/>
    </source>
</evidence>
<dbReference type="PANTHER" id="PTHR31511">
    <property type="entry name" value="PROTEIN CBG23764"/>
    <property type="match status" value="1"/>
</dbReference>
<dbReference type="InterPro" id="IPR023211">
    <property type="entry name" value="DNA_pol_palm_dom_sf"/>
</dbReference>
<feature type="region of interest" description="Disordered" evidence="2">
    <location>
        <begin position="133"/>
        <end position="178"/>
    </location>
</feature>
<feature type="domain" description="C2H2-type" evidence="3">
    <location>
        <begin position="63"/>
        <end position="85"/>
    </location>
</feature>
<dbReference type="PROSITE" id="PS50157">
    <property type="entry name" value="ZINC_FINGER_C2H2_2"/>
    <property type="match status" value="2"/>
</dbReference>
<dbReference type="PANTHER" id="PTHR31511:SF12">
    <property type="entry name" value="RHO TERMINATION FACTOR N-TERMINAL DOMAIN-CONTAINING PROTEIN"/>
    <property type="match status" value="1"/>
</dbReference>
<reference evidence="4" key="1">
    <citation type="submission" date="2022-08" db="UniProtKB">
        <authorList>
            <consortium name="EnsemblMetazoa"/>
        </authorList>
    </citation>
    <scope>IDENTIFICATION</scope>
    <source>
        <strain evidence="4">05x7-T-G4-1.051#20</strain>
    </source>
</reference>
<dbReference type="Proteomes" id="UP000005408">
    <property type="component" value="Unassembled WGS sequence"/>
</dbReference>
<dbReference type="SUPFAM" id="SSF56672">
    <property type="entry name" value="DNA/RNA polymerases"/>
    <property type="match status" value="1"/>
</dbReference>
<dbReference type="EnsemblMetazoa" id="G7226.1">
    <property type="protein sequence ID" value="G7226.1:cds"/>
    <property type="gene ID" value="G7226"/>
</dbReference>
<keyword evidence="1" id="KW-0863">Zinc-finger</keyword>
<evidence type="ECO:0000256" key="1">
    <source>
        <dbReference type="PROSITE-ProRule" id="PRU00042"/>
    </source>
</evidence>
<keyword evidence="1" id="KW-0862">Zinc</keyword>
<dbReference type="SMART" id="SM00355">
    <property type="entry name" value="ZnF_C2H2"/>
    <property type="match status" value="2"/>
</dbReference>
<keyword evidence="5" id="KW-1185">Reference proteome</keyword>
<dbReference type="OMA" id="HASASDC"/>
<dbReference type="OrthoDB" id="6109407at2759"/>
<sequence>MELDELCNLYPRGHPRLENELNQLKRKLGADDQLFNSSDDDDLCAELNSVERKCKKLKSNDNFLCDVCGQQLKHRQSLDNHLESHFSTFRCRCGKTFKCKRNLYTHRKRCFYRETTFTCNQCNNTFQTNRDLQSHVHATHSQQGGRAPTAAEDVSSQNQPSTSKADDEYKNSPHDEERRFALNGTVQDITIRPRNDTEKFDLLRFYSALKSKLMAILLENKNRFGNIKFYLNTRVRMVRQRDGGEEESTVPHFRSTTFQVLDSEDLDHFLNQAFQQMQNAMEEFIHHGSNWRMESVLGLEIKAVPYQPLTAAKYRPLPAGIQQLRGIVNIQNNDEKCFLWCVLAALHPTNYNPQRVSHYHPFENELNVNGISFPTPISQIKKFEDQNGISINVFGFEKEFFPLYISPLDHSTTKIDLLYVQGDGNSHYYLIKDLNRVLGFTKRCKNKHYFCRRCLHGFIREDLLNGHKPYCQQFDCQKVEYPTEGKDNILKFTNFHKKLRVPFVIYCDFETLVQKMDTCSPSPEASSTTHEAHFNPCGYAYQVICTNSKYTKPPVVHRGQTGENVVEHFLNSLLREEEYIKGVLSDNEPLRMTKETEIKFRNSTQCHICEQPFNEKTKKVRDHYHIGVEGNPDSPEYSNFRGAACNSCNFNFQEPKFIPVIFHNLKGFDGHLLCQHIGKLKDKRLKVIAQNMERYVSFSVGDLRFIDSFQFMTSSLETLVRNLACEGLSYFKHFTNVFSDVETAKFVLRKNVYCYDYIDNYERFEETNLPSKEAFYNRLKKVGISEEDYAYVQEVWRRFDMKNLGDLHDHYVLTDVLLLADVFERFRDMTLDYYKLDACHYFTSPGLAWDAALKMTGISLDLITDPLMYNFFELGLRGGVSMISKKFSAANHPEFENYDPSKPIKNLIYLDANNLYGGVMRFPLPIGFMRWLENEEIKNFNIATIPINGRCGYTLEVDLEYPQELHDDHNCYPLAPEHKIVHDEELSPYSQQLWEELHAADGLTMRRRGKTSKLIPTLEDKKHYVLHYRNLQLYLSLGMKISHVHQVLEYKQEPWLMNYIDFNSKKRQNAKNNFEKDFFKLMNNAVFGKTMENLRNRVNIKLVHTEKKLKKLCAKPSFDRLKIFNEDLVGVENKKVKLLLNKPVYIGQTILDLSKLVMYDFHYNFMKKMYGDQIRLLFTDTDSLMYEIETPDLDGDLAKCRDLFDLSNYPPNHPLHDNSNKKVVLKFKNETAGVPVQEFVGLRPKMYSLLLNNGDEKKTAKGVSKSVIKNQLKHSLYRDCLLSRSKCSHDMTLIRSDNHELYCDKINKTSLSCFDDKRFVKSCGIDTLAYGHCDIQTLKNLQDLFCS</sequence>
<dbReference type="InterPro" id="IPR013087">
    <property type="entry name" value="Znf_C2H2_type"/>
</dbReference>
<keyword evidence="1" id="KW-0479">Metal-binding</keyword>
<organism evidence="4 5">
    <name type="scientific">Magallana gigas</name>
    <name type="common">Pacific oyster</name>
    <name type="synonym">Crassostrea gigas</name>
    <dbReference type="NCBI Taxonomy" id="29159"/>
    <lineage>
        <taxon>Eukaryota</taxon>
        <taxon>Metazoa</taxon>
        <taxon>Spiralia</taxon>
        <taxon>Lophotrochozoa</taxon>
        <taxon>Mollusca</taxon>
        <taxon>Bivalvia</taxon>
        <taxon>Autobranchia</taxon>
        <taxon>Pteriomorphia</taxon>
        <taxon>Ostreida</taxon>
        <taxon>Ostreoidea</taxon>
        <taxon>Ostreidae</taxon>
        <taxon>Magallana</taxon>
    </lineage>
</organism>
<dbReference type="Gene3D" id="3.30.160.60">
    <property type="entry name" value="Classic Zinc Finger"/>
    <property type="match status" value="1"/>
</dbReference>
<dbReference type="InterPro" id="IPR043502">
    <property type="entry name" value="DNA/RNA_pol_sf"/>
</dbReference>
<proteinExistence type="predicted"/>
<dbReference type="InterPro" id="IPR012337">
    <property type="entry name" value="RNaseH-like_sf"/>
</dbReference>
<evidence type="ECO:0000313" key="5">
    <source>
        <dbReference type="Proteomes" id="UP000005408"/>
    </source>
</evidence>
<feature type="compositionally biased region" description="Polar residues" evidence="2">
    <location>
        <begin position="154"/>
        <end position="163"/>
    </location>
</feature>
<dbReference type="GO" id="GO:0008270">
    <property type="term" value="F:zinc ion binding"/>
    <property type="evidence" value="ECO:0007669"/>
    <property type="project" value="UniProtKB-KW"/>
</dbReference>
<evidence type="ECO:0000259" key="3">
    <source>
        <dbReference type="PROSITE" id="PS50157"/>
    </source>
</evidence>
<dbReference type="Gene3D" id="3.90.1600.10">
    <property type="entry name" value="Palm domain of DNA polymerase"/>
    <property type="match status" value="1"/>
</dbReference>
<feature type="domain" description="C2H2-type" evidence="3">
    <location>
        <begin position="117"/>
        <end position="145"/>
    </location>
</feature>